<evidence type="ECO:0000313" key="3">
    <source>
        <dbReference type="Proteomes" id="UP000006746"/>
    </source>
</evidence>
<feature type="domain" description="DUF6950" evidence="1">
    <location>
        <begin position="6"/>
        <end position="146"/>
    </location>
</feature>
<dbReference type="AlphaFoldDB" id="K2IQJ4"/>
<name>K2IQJ4_9PROT</name>
<dbReference type="STRING" id="1207063.P24_13778"/>
<dbReference type="eggNOG" id="ENOG5032Y13">
    <property type="taxonomic scope" value="Bacteria"/>
</dbReference>
<organism evidence="2 3">
    <name type="scientific">Oceanibaculum indicum P24</name>
    <dbReference type="NCBI Taxonomy" id="1207063"/>
    <lineage>
        <taxon>Bacteria</taxon>
        <taxon>Pseudomonadati</taxon>
        <taxon>Pseudomonadota</taxon>
        <taxon>Alphaproteobacteria</taxon>
        <taxon>Rhodospirillales</taxon>
        <taxon>Oceanibaculaceae</taxon>
        <taxon>Oceanibaculum</taxon>
    </lineage>
</organism>
<comment type="caution">
    <text evidence="2">The sequence shown here is derived from an EMBL/GenBank/DDBJ whole genome shotgun (WGS) entry which is preliminary data.</text>
</comment>
<dbReference type="Proteomes" id="UP000006746">
    <property type="component" value="Unassembled WGS sequence"/>
</dbReference>
<sequence>MMVDLRRLPGWEARLEAMLRAAEGRPFSWGECDCCLLAADAVHALTGHDYAAGWRGLYRSRKAAVSRLITVHGTADLAILATETLGAEVPPGQARRGDIAAVPVRGQPAFGGVMLGVVESGGRVATLTPGGLKRWPLSVARHCWRVG</sequence>
<proteinExistence type="predicted"/>
<keyword evidence="3" id="KW-1185">Reference proteome</keyword>
<dbReference type="Pfam" id="PF22262">
    <property type="entry name" value="DUF6950"/>
    <property type="match status" value="1"/>
</dbReference>
<evidence type="ECO:0000259" key="1">
    <source>
        <dbReference type="Pfam" id="PF22262"/>
    </source>
</evidence>
<evidence type="ECO:0000313" key="2">
    <source>
        <dbReference type="EMBL" id="EKE72481.1"/>
    </source>
</evidence>
<gene>
    <name evidence="2" type="ORF">P24_13778</name>
</gene>
<dbReference type="RefSeq" id="WP_008945360.1">
    <property type="nucleotide sequence ID" value="NZ_AMRL01000019.1"/>
</dbReference>
<protein>
    <recommendedName>
        <fullName evidence="1">DUF6950 domain-containing protein</fullName>
    </recommendedName>
</protein>
<dbReference type="InterPro" id="IPR053802">
    <property type="entry name" value="DUF6950"/>
</dbReference>
<dbReference type="EMBL" id="AMRL01000019">
    <property type="protein sequence ID" value="EKE72481.1"/>
    <property type="molecule type" value="Genomic_DNA"/>
</dbReference>
<reference evidence="2 3" key="1">
    <citation type="journal article" date="2012" name="J. Bacteriol.">
        <title>Genome Sequence of Oceanibaculum indicum Type Strain P24.</title>
        <authorList>
            <person name="Lai Q."/>
            <person name="Shao Z."/>
        </authorList>
    </citation>
    <scope>NUCLEOTIDE SEQUENCE [LARGE SCALE GENOMIC DNA]</scope>
    <source>
        <strain evidence="2 3">P24</strain>
    </source>
</reference>
<accession>K2IQJ4</accession>